<sequence length="157" mass="17266">MLPTTIISAFSPLKVPTYPLPMQPHHKSTPHNVVRGPDPPKSPPPSASPKIHWTRPSTPLFLHPTPRAAGPQQLLLPLHRLVPLVEASQPVTSTFHASPSPSRILLLFCFSIRTSFALLHALCFALLSRFCSTFKVASCSFNLSSHTTLPYLTDTLF</sequence>
<gene>
    <name evidence="2" type="ORF">CMEL01_04187</name>
</gene>
<accession>A0AAI9UBQ6</accession>
<evidence type="ECO:0000313" key="3">
    <source>
        <dbReference type="Proteomes" id="UP001239795"/>
    </source>
</evidence>
<protein>
    <submittedName>
        <fullName evidence="2">Uncharacterized protein</fullName>
    </submittedName>
</protein>
<dbReference type="EMBL" id="MLGG01000024">
    <property type="protein sequence ID" value="KAK1455427.1"/>
    <property type="molecule type" value="Genomic_DNA"/>
</dbReference>
<keyword evidence="3" id="KW-1185">Reference proteome</keyword>
<evidence type="ECO:0000256" key="1">
    <source>
        <dbReference type="SAM" id="MobiDB-lite"/>
    </source>
</evidence>
<feature type="compositionally biased region" description="Pro residues" evidence="1">
    <location>
        <begin position="37"/>
        <end position="47"/>
    </location>
</feature>
<comment type="caution">
    <text evidence="2">The sequence shown here is derived from an EMBL/GenBank/DDBJ whole genome shotgun (WGS) entry which is preliminary data.</text>
</comment>
<dbReference type="AlphaFoldDB" id="A0AAI9UBQ6"/>
<feature type="region of interest" description="Disordered" evidence="1">
    <location>
        <begin position="20"/>
        <end position="51"/>
    </location>
</feature>
<dbReference type="Proteomes" id="UP001239795">
    <property type="component" value="Unassembled WGS sequence"/>
</dbReference>
<evidence type="ECO:0000313" key="2">
    <source>
        <dbReference type="EMBL" id="KAK1455427.1"/>
    </source>
</evidence>
<proteinExistence type="predicted"/>
<organism evidence="2 3">
    <name type="scientific">Colletotrichum melonis</name>
    <dbReference type="NCBI Taxonomy" id="1209925"/>
    <lineage>
        <taxon>Eukaryota</taxon>
        <taxon>Fungi</taxon>
        <taxon>Dikarya</taxon>
        <taxon>Ascomycota</taxon>
        <taxon>Pezizomycotina</taxon>
        <taxon>Sordariomycetes</taxon>
        <taxon>Hypocreomycetidae</taxon>
        <taxon>Glomerellales</taxon>
        <taxon>Glomerellaceae</taxon>
        <taxon>Colletotrichum</taxon>
        <taxon>Colletotrichum acutatum species complex</taxon>
    </lineage>
</organism>
<reference evidence="2 3" key="1">
    <citation type="submission" date="2016-10" db="EMBL/GenBank/DDBJ databases">
        <title>The genome sequence of Colletotrichum fioriniae PJ7.</title>
        <authorList>
            <person name="Baroncelli R."/>
        </authorList>
    </citation>
    <scope>NUCLEOTIDE SEQUENCE [LARGE SCALE GENOMIC DNA]</scope>
    <source>
        <strain evidence="2">Col 31</strain>
    </source>
</reference>
<name>A0AAI9UBQ6_9PEZI</name>